<reference evidence="4" key="1">
    <citation type="submission" date="2022-11" db="UniProtKB">
        <authorList>
            <consortium name="WormBaseParasite"/>
        </authorList>
    </citation>
    <scope>IDENTIFICATION</scope>
</reference>
<feature type="region of interest" description="Disordered" evidence="2">
    <location>
        <begin position="53"/>
        <end position="96"/>
    </location>
</feature>
<feature type="coiled-coil region" evidence="1">
    <location>
        <begin position="110"/>
        <end position="144"/>
    </location>
</feature>
<evidence type="ECO:0000256" key="1">
    <source>
        <dbReference type="SAM" id="Coils"/>
    </source>
</evidence>
<dbReference type="WBParaSite" id="jg21060">
    <property type="protein sequence ID" value="jg21060"/>
    <property type="gene ID" value="jg21060"/>
</dbReference>
<protein>
    <submittedName>
        <fullName evidence="4">PDZ domain-containing protein</fullName>
    </submittedName>
</protein>
<keyword evidence="3" id="KW-1185">Reference proteome</keyword>
<organism evidence="3 4">
    <name type="scientific">Ditylenchus dipsaci</name>
    <dbReference type="NCBI Taxonomy" id="166011"/>
    <lineage>
        <taxon>Eukaryota</taxon>
        <taxon>Metazoa</taxon>
        <taxon>Ecdysozoa</taxon>
        <taxon>Nematoda</taxon>
        <taxon>Chromadorea</taxon>
        <taxon>Rhabditida</taxon>
        <taxon>Tylenchina</taxon>
        <taxon>Tylenchomorpha</taxon>
        <taxon>Sphaerularioidea</taxon>
        <taxon>Anguinidae</taxon>
        <taxon>Anguininae</taxon>
        <taxon>Ditylenchus</taxon>
    </lineage>
</organism>
<name>A0A915DKM9_9BILA</name>
<dbReference type="AlphaFoldDB" id="A0A915DKM9"/>
<dbReference type="Proteomes" id="UP000887574">
    <property type="component" value="Unplaced"/>
</dbReference>
<proteinExistence type="predicted"/>
<evidence type="ECO:0000313" key="3">
    <source>
        <dbReference type="Proteomes" id="UP000887574"/>
    </source>
</evidence>
<evidence type="ECO:0000313" key="4">
    <source>
        <dbReference type="WBParaSite" id="jg21060"/>
    </source>
</evidence>
<feature type="compositionally biased region" description="Low complexity" evidence="2">
    <location>
        <begin position="65"/>
        <end position="79"/>
    </location>
</feature>
<sequence>MTLADGKMQIGYQITKINNEVLRDRDHFYRLLRQASMPTTTSVPTVRFHLIQPTEPEPADAVATAKNSGSDSNSDSAKAAKQKESKQRISSTRIDVQDRPVVMNQLRTSFRALKEQNVILKKSIEEFRARIEKQKARLEQFTAQLTQKGPK</sequence>
<accession>A0A915DKM9</accession>
<keyword evidence="1" id="KW-0175">Coiled coil</keyword>
<evidence type="ECO:0000256" key="2">
    <source>
        <dbReference type="SAM" id="MobiDB-lite"/>
    </source>
</evidence>